<dbReference type="GO" id="GO:0008473">
    <property type="term" value="F:ornithine cyclodeaminase activity"/>
    <property type="evidence" value="ECO:0007669"/>
    <property type="project" value="UniProtKB-EC"/>
</dbReference>
<protein>
    <submittedName>
        <fullName evidence="2">Ornithine cyclodeaminase</fullName>
        <ecNumber evidence="2">4.3.1.12</ecNumber>
    </submittedName>
</protein>
<dbReference type="InterPro" id="IPR003462">
    <property type="entry name" value="ODC_Mu_crystall"/>
</dbReference>
<dbReference type="Pfam" id="PF02423">
    <property type="entry name" value="OCD_Mu_crystall"/>
    <property type="match status" value="1"/>
</dbReference>
<dbReference type="OrthoDB" id="9809203at2"/>
<dbReference type="Proteomes" id="UP000036027">
    <property type="component" value="Unassembled WGS sequence"/>
</dbReference>
<dbReference type="GO" id="GO:0019752">
    <property type="term" value="P:carboxylic acid metabolic process"/>
    <property type="evidence" value="ECO:0007669"/>
    <property type="project" value="UniProtKB-ARBA"/>
</dbReference>
<dbReference type="NCBIfam" id="NF004793">
    <property type="entry name" value="PRK06141.1"/>
    <property type="match status" value="1"/>
</dbReference>
<dbReference type="RefSeq" id="WP_047760459.1">
    <property type="nucleotide sequence ID" value="NZ_CP091510.1"/>
</dbReference>
<dbReference type="SUPFAM" id="SSF51735">
    <property type="entry name" value="NAD(P)-binding Rossmann-fold domains"/>
    <property type="match status" value="1"/>
</dbReference>
<dbReference type="PANTHER" id="PTHR13812:SF19">
    <property type="entry name" value="KETIMINE REDUCTASE MU-CRYSTALLIN"/>
    <property type="match status" value="1"/>
</dbReference>
<dbReference type="GO" id="GO:0016491">
    <property type="term" value="F:oxidoreductase activity"/>
    <property type="evidence" value="ECO:0007669"/>
    <property type="project" value="UniProtKB-ARBA"/>
</dbReference>
<keyword evidence="3" id="KW-1185">Reference proteome</keyword>
<evidence type="ECO:0000256" key="1">
    <source>
        <dbReference type="ARBA" id="ARBA00008903"/>
    </source>
</evidence>
<dbReference type="STRING" id="1470200.PL75_03085"/>
<dbReference type="GO" id="GO:0005737">
    <property type="term" value="C:cytoplasm"/>
    <property type="evidence" value="ECO:0007669"/>
    <property type="project" value="TreeGrafter"/>
</dbReference>
<reference evidence="2 3" key="1">
    <citation type="submission" date="2014-11" db="EMBL/GenBank/DDBJ databases">
        <title>Genome of a novel goose pathogen.</title>
        <authorList>
            <person name="Hansen C.M."/>
            <person name="Hueffer K."/>
            <person name="Choi S.C."/>
        </authorList>
    </citation>
    <scope>NUCLEOTIDE SEQUENCE [LARGE SCALE GENOMIC DNA]</scope>
    <source>
        <strain evidence="2 3">KH1503</strain>
    </source>
</reference>
<keyword evidence="2" id="KW-0456">Lyase</keyword>
<dbReference type="AlphaFoldDB" id="A0A0J0YSZ9"/>
<comment type="caution">
    <text evidence="2">The sequence shown here is derived from an EMBL/GenBank/DDBJ whole genome shotgun (WGS) entry which is preliminary data.</text>
</comment>
<dbReference type="EMBL" id="JTDO01000004">
    <property type="protein sequence ID" value="KLT73232.1"/>
    <property type="molecule type" value="Genomic_DNA"/>
</dbReference>
<dbReference type="FunFam" id="3.40.50.720:FF:000311">
    <property type="entry name" value="Ornithine cyclodeaminase"/>
    <property type="match status" value="1"/>
</dbReference>
<proteinExistence type="inferred from homology"/>
<dbReference type="InterPro" id="IPR036291">
    <property type="entry name" value="NAD(P)-bd_dom_sf"/>
</dbReference>
<sequence length="313" mass="34471">MQIFDYQSTGERMPYPELIEAIHAVFNEGCTVPRRHIHAIDSDDTAATLLLMPAWQKNKYLGIKHVTIYPDNSAKFQLPGLHSTYTLFDARNGVPVAVMDGNQITCRRTAAASALAAKYLAREDASRLLIVGAGNVAREIAPAYAEVRRLEKILIWNIYPKQAEQLAETLRQQGFNAEAVTDLQSAVQSSDIVSCATLSTAPLVLREWIRPGTHIDLIGSFKPDMRETDDAMFADTSVFVDTDEALDKAGDLLSPMAAGIFKREQVCADLESLCQGKHPGRSREEEITVYKAVGTAAEDLAAAVLVYTRDENQ</sequence>
<dbReference type="Gene3D" id="3.40.50.720">
    <property type="entry name" value="NAD(P)-binding Rossmann-like Domain"/>
    <property type="match status" value="1"/>
</dbReference>
<comment type="similarity">
    <text evidence="1">Belongs to the ornithine cyclodeaminase/mu-crystallin family.</text>
</comment>
<evidence type="ECO:0000313" key="2">
    <source>
        <dbReference type="EMBL" id="KLT73232.1"/>
    </source>
</evidence>
<dbReference type="EC" id="4.3.1.12" evidence="2"/>
<evidence type="ECO:0000313" key="3">
    <source>
        <dbReference type="Proteomes" id="UP000036027"/>
    </source>
</evidence>
<dbReference type="PANTHER" id="PTHR13812">
    <property type="entry name" value="KETIMINE REDUCTASE MU-CRYSTALLIN"/>
    <property type="match status" value="1"/>
</dbReference>
<dbReference type="InterPro" id="IPR023401">
    <property type="entry name" value="ODC_N"/>
</dbReference>
<accession>A0A0J0YSZ9</accession>
<dbReference type="PATRIC" id="fig|1470200.3.peg.1727"/>
<name>A0A0J0YSZ9_9NEIS</name>
<dbReference type="Gene3D" id="3.30.1780.10">
    <property type="entry name" value="ornithine cyclodeaminase, domain 1"/>
    <property type="match status" value="1"/>
</dbReference>
<organism evidence="2 3">
    <name type="scientific">Neisseria arctica</name>
    <dbReference type="NCBI Taxonomy" id="1470200"/>
    <lineage>
        <taxon>Bacteria</taxon>
        <taxon>Pseudomonadati</taxon>
        <taxon>Pseudomonadota</taxon>
        <taxon>Betaproteobacteria</taxon>
        <taxon>Neisseriales</taxon>
        <taxon>Neisseriaceae</taxon>
        <taxon>Neisseria</taxon>
    </lineage>
</organism>
<gene>
    <name evidence="2" type="ORF">PL75_03085</name>
</gene>
<dbReference type="PIRSF" id="PIRSF001439">
    <property type="entry name" value="CryM"/>
    <property type="match status" value="1"/>
</dbReference>